<organism evidence="6 7">
    <name type="scientific">Weissella paramesenteroides ATCC 33313</name>
    <dbReference type="NCBI Taxonomy" id="585506"/>
    <lineage>
        <taxon>Bacteria</taxon>
        <taxon>Bacillati</taxon>
        <taxon>Bacillota</taxon>
        <taxon>Bacilli</taxon>
        <taxon>Lactobacillales</taxon>
        <taxon>Lactobacillaceae</taxon>
        <taxon>Weissella</taxon>
    </lineage>
</organism>
<evidence type="ECO:0000313" key="6">
    <source>
        <dbReference type="EMBL" id="EER74322.1"/>
    </source>
</evidence>
<evidence type="ECO:0000256" key="4">
    <source>
        <dbReference type="ARBA" id="ARBA00023136"/>
    </source>
</evidence>
<dbReference type="Pfam" id="PF01988">
    <property type="entry name" value="VIT1"/>
    <property type="match status" value="1"/>
</dbReference>
<keyword evidence="3 5" id="KW-1133">Transmembrane helix</keyword>
<dbReference type="Proteomes" id="UP000004528">
    <property type="component" value="Unassembled WGS sequence"/>
</dbReference>
<proteinExistence type="predicted"/>
<feature type="transmembrane region" description="Helical" evidence="5">
    <location>
        <begin position="219"/>
        <end position="237"/>
    </location>
</feature>
<evidence type="ECO:0000256" key="2">
    <source>
        <dbReference type="ARBA" id="ARBA00022692"/>
    </source>
</evidence>
<dbReference type="AlphaFoldDB" id="C5RBY5"/>
<keyword evidence="7" id="KW-1185">Reference proteome</keyword>
<dbReference type="CDD" id="cd02432">
    <property type="entry name" value="Nodulin-21_like_1"/>
    <property type="match status" value="1"/>
</dbReference>
<feature type="transmembrane region" description="Helical" evidence="5">
    <location>
        <begin position="190"/>
        <end position="207"/>
    </location>
</feature>
<evidence type="ECO:0000256" key="1">
    <source>
        <dbReference type="ARBA" id="ARBA00004127"/>
    </source>
</evidence>
<feature type="transmembrane region" description="Helical" evidence="5">
    <location>
        <begin position="162"/>
        <end position="184"/>
    </location>
</feature>
<reference evidence="6 7" key="1">
    <citation type="submission" date="2009-04" db="EMBL/GenBank/DDBJ databases">
        <authorList>
            <person name="Qin X."/>
            <person name="Bachman B."/>
            <person name="Battles P."/>
            <person name="Bell A."/>
            <person name="Bess C."/>
            <person name="Bickham C."/>
            <person name="Chaboub L."/>
            <person name="Chen D."/>
            <person name="Coyle M."/>
            <person name="Deiros D.R."/>
            <person name="Dinh H."/>
            <person name="Forbes L."/>
            <person name="Fowler G."/>
            <person name="Francisco L."/>
            <person name="Fu Q."/>
            <person name="Gubbala S."/>
            <person name="Hale W."/>
            <person name="Han Y."/>
            <person name="Hemphill L."/>
            <person name="Highlander S.K."/>
            <person name="Hirani K."/>
            <person name="Hogues M."/>
            <person name="Jackson L."/>
            <person name="Jakkamsetti A."/>
            <person name="Javaid M."/>
            <person name="Jiang H."/>
            <person name="Korchina V."/>
            <person name="Kovar C."/>
            <person name="Lara F."/>
            <person name="Lee S."/>
            <person name="Mata R."/>
            <person name="Mathew T."/>
            <person name="Moen C."/>
            <person name="Morales K."/>
            <person name="Munidasa M."/>
            <person name="Nazareth L."/>
            <person name="Ngo R."/>
            <person name="Nguyen L."/>
            <person name="Okwuonu G."/>
            <person name="Ongeri F."/>
            <person name="Patil S."/>
            <person name="Petrosino J."/>
            <person name="Pham C."/>
            <person name="Pham P."/>
            <person name="Pu L.-L."/>
            <person name="Puazo M."/>
            <person name="Raj R."/>
            <person name="Reid J."/>
            <person name="Rouhana J."/>
            <person name="Saada N."/>
            <person name="Shang Y."/>
            <person name="Simmons D."/>
            <person name="Thornton R."/>
            <person name="Warren J."/>
            <person name="Weissenberger G."/>
            <person name="Zhang J."/>
            <person name="Zhang L."/>
            <person name="Zhou C."/>
            <person name="Zhu D."/>
            <person name="Muzny D."/>
            <person name="Worley K."/>
            <person name="Gibbs R."/>
        </authorList>
    </citation>
    <scope>NUCLEOTIDE SEQUENCE [LARGE SCALE GENOMIC DNA]</scope>
    <source>
        <strain evidence="6 7">ATCC 33313</strain>
    </source>
</reference>
<accession>C5RBY5</accession>
<evidence type="ECO:0000256" key="5">
    <source>
        <dbReference type="SAM" id="Phobius"/>
    </source>
</evidence>
<dbReference type="GO" id="GO:0005384">
    <property type="term" value="F:manganese ion transmembrane transporter activity"/>
    <property type="evidence" value="ECO:0007669"/>
    <property type="project" value="InterPro"/>
</dbReference>
<feature type="transmembrane region" description="Helical" evidence="5">
    <location>
        <begin position="31"/>
        <end position="54"/>
    </location>
</feature>
<name>C5RBY5_WEIPA</name>
<dbReference type="PANTHER" id="PTHR31851">
    <property type="entry name" value="FE(2+)/MN(2+) TRANSPORTER PCL1"/>
    <property type="match status" value="1"/>
</dbReference>
<dbReference type="EMBL" id="ACKU01000028">
    <property type="protein sequence ID" value="EER74322.1"/>
    <property type="molecule type" value="Genomic_DNA"/>
</dbReference>
<evidence type="ECO:0000313" key="7">
    <source>
        <dbReference type="Proteomes" id="UP000004528"/>
    </source>
</evidence>
<sequence>MLLVASLDEGEYTMEKKNSIKMTMDERLNTIRAGVLGANDGVLTVVGVLFSVAAATNNHFAIFIAGLSDLLACALSMASGEYASVSSQTDSEKVVVAKEQQLLNDDIAGQKRIVTNFYVDRGVSQHTAEKIADELLTKKPLETVLSVKYDFTLGHYMNPWSAAWSSLFSAAIGGIFPLAALVFVTGHYQFVATIGATVFAVGLTGFLSAKISNGLIKRAIIRNIIIGLVTVAIHFGIGKLF</sequence>
<gene>
    <name evidence="6" type="ORF">HMPREF0877_1481</name>
</gene>
<keyword evidence="2 5" id="KW-0812">Transmembrane</keyword>
<comment type="caution">
    <text evidence="6">The sequence shown here is derived from an EMBL/GenBank/DDBJ whole genome shotgun (WGS) entry which is preliminary data.</text>
</comment>
<dbReference type="GO" id="GO:0012505">
    <property type="term" value="C:endomembrane system"/>
    <property type="evidence" value="ECO:0007669"/>
    <property type="project" value="UniProtKB-SubCell"/>
</dbReference>
<dbReference type="HOGENOM" id="CLU_038957_3_1_9"/>
<dbReference type="eggNOG" id="COG1814">
    <property type="taxonomic scope" value="Bacteria"/>
</dbReference>
<dbReference type="GO" id="GO:0030026">
    <property type="term" value="P:intracellular manganese ion homeostasis"/>
    <property type="evidence" value="ECO:0007669"/>
    <property type="project" value="InterPro"/>
</dbReference>
<dbReference type="InterPro" id="IPR008217">
    <property type="entry name" value="Ccc1_fam"/>
</dbReference>
<keyword evidence="4 5" id="KW-0472">Membrane</keyword>
<protein>
    <submittedName>
        <fullName evidence="6">Membrane protein</fullName>
    </submittedName>
</protein>
<evidence type="ECO:0000256" key="3">
    <source>
        <dbReference type="ARBA" id="ARBA00022989"/>
    </source>
</evidence>
<comment type="subcellular location">
    <subcellularLocation>
        <location evidence="1">Endomembrane system</location>
        <topology evidence="1">Multi-pass membrane protein</topology>
    </subcellularLocation>
</comment>
<dbReference type="STRING" id="585506.HMPREF0877_1481"/>